<dbReference type="InterPro" id="IPR029034">
    <property type="entry name" value="Cystine-knot_cytokine"/>
</dbReference>
<evidence type="ECO:0000256" key="3">
    <source>
        <dbReference type="ARBA" id="ARBA00022525"/>
    </source>
</evidence>
<feature type="domain" description="DAN" evidence="8">
    <location>
        <begin position="81"/>
        <end position="189"/>
    </location>
</feature>
<dbReference type="PANTHER" id="PTHR15273">
    <property type="entry name" value="DAN DOMAIN FAMILY MEMBER 5"/>
    <property type="match status" value="1"/>
</dbReference>
<evidence type="ECO:0000256" key="1">
    <source>
        <dbReference type="ARBA" id="ARBA00004613"/>
    </source>
</evidence>
<protein>
    <recommendedName>
        <fullName evidence="8">DAN domain-containing protein</fullName>
    </recommendedName>
</protein>
<sequence length="192" mass="20643">MLLSQLTTVLSLLSGACLPTGLGRPGPQGSTPPPWAATNQTRPLGRRAQASPGPSSALSSWKAFLDLQKTRRMGSGGLQHEQEAATAMSLPLDPQEVAQESCKAVPFTQVLSRPGCTPLRLRNRLCVGHCSSLYVPGADPAPFVLCNSCVPARGHWVPVFLWCRAGSPASRRRRRVKTYTVLVERCQCSPKA</sequence>
<dbReference type="Proteomes" id="UP001314169">
    <property type="component" value="Chromosome 5"/>
</dbReference>
<evidence type="ECO:0000256" key="6">
    <source>
        <dbReference type="PIRNR" id="PIRNR027807"/>
    </source>
</evidence>
<name>A0ABP0A4J8_PIPNA</name>
<evidence type="ECO:0000313" key="10">
    <source>
        <dbReference type="Proteomes" id="UP001314169"/>
    </source>
</evidence>
<gene>
    <name evidence="9" type="ORF">MPIPNATIZW_LOCUS13737</name>
</gene>
<reference evidence="9" key="1">
    <citation type="submission" date="2023-12" db="EMBL/GenBank/DDBJ databases">
        <authorList>
            <person name="Brown T."/>
        </authorList>
    </citation>
    <scope>NUCLEOTIDE SEQUENCE</scope>
</reference>
<keyword evidence="3 6" id="KW-0964">Secreted</keyword>
<dbReference type="InterPro" id="IPR004133">
    <property type="entry name" value="DAN_dom"/>
</dbReference>
<proteinExistence type="inferred from homology"/>
<dbReference type="PANTHER" id="PTHR15273:SF5">
    <property type="entry name" value="DAN DOMAIN FAMILY MEMBER 5"/>
    <property type="match status" value="1"/>
</dbReference>
<dbReference type="InterPro" id="IPR016860">
    <property type="entry name" value="Cerberus"/>
</dbReference>
<keyword evidence="5" id="KW-1015">Disulfide bond</keyword>
<comment type="similarity">
    <text evidence="2 6">Belongs to the DAN family.</text>
</comment>
<evidence type="ECO:0000256" key="7">
    <source>
        <dbReference type="SAM" id="MobiDB-lite"/>
    </source>
</evidence>
<feature type="chain" id="PRO_5045016310" description="DAN domain-containing protein" evidence="6">
    <location>
        <begin position="24"/>
        <end position="192"/>
    </location>
</feature>
<dbReference type="Gene3D" id="2.10.90.10">
    <property type="entry name" value="Cystine-knot cytokines"/>
    <property type="match status" value="1"/>
</dbReference>
<evidence type="ECO:0000256" key="5">
    <source>
        <dbReference type="ARBA" id="ARBA00023157"/>
    </source>
</evidence>
<keyword evidence="4 6" id="KW-0732">Signal</keyword>
<feature type="signal peptide" evidence="6">
    <location>
        <begin position="1"/>
        <end position="23"/>
    </location>
</feature>
<evidence type="ECO:0000256" key="4">
    <source>
        <dbReference type="ARBA" id="ARBA00022729"/>
    </source>
</evidence>
<evidence type="ECO:0000259" key="8">
    <source>
        <dbReference type="Pfam" id="PF03045"/>
    </source>
</evidence>
<dbReference type="EMBL" id="OY882862">
    <property type="protein sequence ID" value="CAK6445431.1"/>
    <property type="molecule type" value="Genomic_DNA"/>
</dbReference>
<keyword evidence="10" id="KW-1185">Reference proteome</keyword>
<accession>A0ABP0A4J8</accession>
<feature type="region of interest" description="Disordered" evidence="7">
    <location>
        <begin position="21"/>
        <end position="58"/>
    </location>
</feature>
<dbReference type="Pfam" id="PF03045">
    <property type="entry name" value="DAN"/>
    <property type="match status" value="1"/>
</dbReference>
<organism evidence="9 10">
    <name type="scientific">Pipistrellus nathusii</name>
    <name type="common">Nathusius' pipistrelle</name>
    <dbReference type="NCBI Taxonomy" id="59473"/>
    <lineage>
        <taxon>Eukaryota</taxon>
        <taxon>Metazoa</taxon>
        <taxon>Chordata</taxon>
        <taxon>Craniata</taxon>
        <taxon>Vertebrata</taxon>
        <taxon>Euteleostomi</taxon>
        <taxon>Mammalia</taxon>
        <taxon>Eutheria</taxon>
        <taxon>Laurasiatheria</taxon>
        <taxon>Chiroptera</taxon>
        <taxon>Yangochiroptera</taxon>
        <taxon>Vespertilionidae</taxon>
        <taxon>Pipistrellus</taxon>
    </lineage>
</organism>
<evidence type="ECO:0000256" key="2">
    <source>
        <dbReference type="ARBA" id="ARBA00007872"/>
    </source>
</evidence>
<comment type="subcellular location">
    <subcellularLocation>
        <location evidence="1 6">Secreted</location>
    </subcellularLocation>
</comment>
<evidence type="ECO:0000313" key="9">
    <source>
        <dbReference type="EMBL" id="CAK6445431.1"/>
    </source>
</evidence>